<feature type="region of interest" description="Disordered" evidence="1">
    <location>
        <begin position="1"/>
        <end position="36"/>
    </location>
</feature>
<keyword evidence="3" id="KW-1185">Reference proteome</keyword>
<proteinExistence type="predicted"/>
<dbReference type="Proteomes" id="UP000485058">
    <property type="component" value="Unassembled WGS sequence"/>
</dbReference>
<evidence type="ECO:0000313" key="2">
    <source>
        <dbReference type="EMBL" id="GFH32875.1"/>
    </source>
</evidence>
<comment type="caution">
    <text evidence="2">The sequence shown here is derived from an EMBL/GenBank/DDBJ whole genome shotgun (WGS) entry which is preliminary data.</text>
</comment>
<organism evidence="2 3">
    <name type="scientific">Haematococcus lacustris</name>
    <name type="common">Green alga</name>
    <name type="synonym">Haematococcus pluvialis</name>
    <dbReference type="NCBI Taxonomy" id="44745"/>
    <lineage>
        <taxon>Eukaryota</taxon>
        <taxon>Viridiplantae</taxon>
        <taxon>Chlorophyta</taxon>
        <taxon>core chlorophytes</taxon>
        <taxon>Chlorophyceae</taxon>
        <taxon>CS clade</taxon>
        <taxon>Chlamydomonadales</taxon>
        <taxon>Haematococcaceae</taxon>
        <taxon>Haematococcus</taxon>
    </lineage>
</organism>
<gene>
    <name evidence="2" type="ORF">HaLaN_32164</name>
</gene>
<sequence>MQTLLRRSSMATAEDVQQIPGVTGPLRKRSRTDQPSISTPVWYQRHFALRWGGVWGVSRPSSSTTAVTVQTCLGTWLRDADDDG</sequence>
<accession>A0A6A0AK53</accession>
<reference evidence="2 3" key="1">
    <citation type="submission" date="2020-02" db="EMBL/GenBank/DDBJ databases">
        <title>Draft genome sequence of Haematococcus lacustris strain NIES-144.</title>
        <authorList>
            <person name="Morimoto D."/>
            <person name="Nakagawa S."/>
            <person name="Yoshida T."/>
            <person name="Sawayama S."/>
        </authorList>
    </citation>
    <scope>NUCLEOTIDE SEQUENCE [LARGE SCALE GENOMIC DNA]</scope>
    <source>
        <strain evidence="2 3">NIES-144</strain>
    </source>
</reference>
<evidence type="ECO:0000313" key="3">
    <source>
        <dbReference type="Proteomes" id="UP000485058"/>
    </source>
</evidence>
<feature type="compositionally biased region" description="Polar residues" evidence="1">
    <location>
        <begin position="1"/>
        <end position="11"/>
    </location>
</feature>
<protein>
    <submittedName>
        <fullName evidence="2">Uncharacterized protein</fullName>
    </submittedName>
</protein>
<dbReference type="EMBL" id="BLLF01007277">
    <property type="protein sequence ID" value="GFH32875.1"/>
    <property type="molecule type" value="Genomic_DNA"/>
</dbReference>
<name>A0A6A0AK53_HAELA</name>
<dbReference type="AlphaFoldDB" id="A0A6A0AK53"/>
<evidence type="ECO:0000256" key="1">
    <source>
        <dbReference type="SAM" id="MobiDB-lite"/>
    </source>
</evidence>